<evidence type="ECO:0000256" key="1">
    <source>
        <dbReference type="SAM" id="MobiDB-lite"/>
    </source>
</evidence>
<evidence type="ECO:0000313" key="3">
    <source>
        <dbReference type="Proteomes" id="UP000499080"/>
    </source>
</evidence>
<keyword evidence="3" id="KW-1185">Reference proteome</keyword>
<evidence type="ECO:0000313" key="2">
    <source>
        <dbReference type="EMBL" id="GBM42117.1"/>
    </source>
</evidence>
<reference evidence="2 3" key="1">
    <citation type="journal article" date="2019" name="Sci. Rep.">
        <title>Orb-weaving spider Araneus ventricosus genome elucidates the spidroin gene catalogue.</title>
        <authorList>
            <person name="Kono N."/>
            <person name="Nakamura H."/>
            <person name="Ohtoshi R."/>
            <person name="Moran D.A.P."/>
            <person name="Shinohara A."/>
            <person name="Yoshida Y."/>
            <person name="Fujiwara M."/>
            <person name="Mori M."/>
            <person name="Tomita M."/>
            <person name="Arakawa K."/>
        </authorList>
    </citation>
    <scope>NUCLEOTIDE SEQUENCE [LARGE SCALE GENOMIC DNA]</scope>
</reference>
<sequence>MPPKNPWTYKRRKRNKQKKNSCSVPEVELTEKSQLPEPGDIYIGVISDLFLNKPVKKEYNYPDTRFKRSTTLFPAKAVEENCLPSETPCEISKRCAEEELISTSSKKLKISSDSTETVEPTISDVVTILEAPKTQVKVEVIDLTDESLPIYPILCSPVSTSFLQNRLPGKQNTTLQDNVRVKNESSEKTCEVIATAIDAADINYHAIQTKSEQNKVSENSSEVNKDKYTVGINIPLDNPPHIEVKPEKIIPSESNNKLNFDQSPIVPPFNNRIQIKTEQNKSNESHNEVNFEKSHVAISRHADTATFRTPLLKYMNCYTKVDVLKISYALLVLNNLIKDKEKIIQINLEDNCLSTICLSSLDDNKQSETSDNLPIPIFSKDFLHQILVNAKSKKFDDIRSSLNPVDSVVQLNIVMDESEFKNCLKNKQVENMNPTSDANEKNSEFNIKNSENVSKSLALSNGFKPTQGVLFHPPATFSNSFENPVKRVKLCEDASLFKSGCIRTSSHEEYIKRGTRIMDSPYYPPDHRSKHLTSNLPFNLPDSSPSSSNFEQNMFTPPGNHSLIYSDTSLQNSSYSDLANANYSWDPRLSHCGFPALLRDVNSQQHLASLNRSHTYLSQSVPEAMKSPVHSRMKQTPSVSTFYAMQNTLIVQSSDEPFRRASEEHRHVLLPSPASGSSSSITECNSDQSVEAVKGRQPLLSEKNRRILLSSPASGSSSSMTQHNPEQSVEAVKSQKPLLSEKNRRILLPSPASGSLFSMAQHNPYQPVKGHQPLLSAKKRHILLPSPVSGISSALTQHNPGELRLILQEQ</sequence>
<dbReference type="EMBL" id="BGPR01000986">
    <property type="protein sequence ID" value="GBM42117.1"/>
    <property type="molecule type" value="Genomic_DNA"/>
</dbReference>
<organism evidence="2 3">
    <name type="scientific">Araneus ventricosus</name>
    <name type="common">Orbweaver spider</name>
    <name type="synonym">Epeira ventricosa</name>
    <dbReference type="NCBI Taxonomy" id="182803"/>
    <lineage>
        <taxon>Eukaryota</taxon>
        <taxon>Metazoa</taxon>
        <taxon>Ecdysozoa</taxon>
        <taxon>Arthropoda</taxon>
        <taxon>Chelicerata</taxon>
        <taxon>Arachnida</taxon>
        <taxon>Araneae</taxon>
        <taxon>Araneomorphae</taxon>
        <taxon>Entelegynae</taxon>
        <taxon>Araneoidea</taxon>
        <taxon>Araneidae</taxon>
        <taxon>Araneus</taxon>
    </lineage>
</organism>
<feature type="compositionally biased region" description="Low complexity" evidence="1">
    <location>
        <begin position="710"/>
        <end position="719"/>
    </location>
</feature>
<name>A0A4Y2FM69_ARAVE</name>
<accession>A0A4Y2FM69</accession>
<feature type="compositionally biased region" description="Basic residues" evidence="1">
    <location>
        <begin position="9"/>
        <end position="19"/>
    </location>
</feature>
<feature type="region of interest" description="Disordered" evidence="1">
    <location>
        <begin position="670"/>
        <end position="736"/>
    </location>
</feature>
<dbReference type="Proteomes" id="UP000499080">
    <property type="component" value="Unassembled WGS sequence"/>
</dbReference>
<comment type="caution">
    <text evidence="2">The sequence shown here is derived from an EMBL/GenBank/DDBJ whole genome shotgun (WGS) entry which is preliminary data.</text>
</comment>
<proteinExistence type="predicted"/>
<feature type="compositionally biased region" description="Low complexity" evidence="1">
    <location>
        <begin position="671"/>
        <end position="680"/>
    </location>
</feature>
<protein>
    <submittedName>
        <fullName evidence="2">Uncharacterized protein</fullName>
    </submittedName>
</protein>
<dbReference type="AlphaFoldDB" id="A0A4Y2FM69"/>
<feature type="region of interest" description="Disordered" evidence="1">
    <location>
        <begin position="1"/>
        <end position="30"/>
    </location>
</feature>
<gene>
    <name evidence="2" type="ORF">AVEN_260277_1</name>
</gene>